<comment type="caution">
    <text evidence="7">The sequence shown here is derived from an EMBL/GenBank/DDBJ whole genome shotgun (WGS) entry which is preliminary data.</text>
</comment>
<dbReference type="InterPro" id="IPR016035">
    <property type="entry name" value="Acyl_Trfase/lysoPLipase"/>
</dbReference>
<dbReference type="Pfam" id="PF21607">
    <property type="entry name" value="FabD_helical_ins"/>
    <property type="match status" value="1"/>
</dbReference>
<dbReference type="EMBL" id="BAAAYK010000038">
    <property type="protein sequence ID" value="GAA3360079.1"/>
    <property type="molecule type" value="Genomic_DNA"/>
</dbReference>
<evidence type="ECO:0000313" key="7">
    <source>
        <dbReference type="EMBL" id="GAA3360079.1"/>
    </source>
</evidence>
<dbReference type="Proteomes" id="UP001500483">
    <property type="component" value="Unassembled WGS sequence"/>
</dbReference>
<dbReference type="InterPro" id="IPR050858">
    <property type="entry name" value="Mal-CoA-ACP_Trans/PKS_FabD"/>
</dbReference>
<dbReference type="Gene3D" id="3.30.70.250">
    <property type="entry name" value="Malonyl-CoA ACP transacylase, ACP-binding"/>
    <property type="match status" value="1"/>
</dbReference>
<evidence type="ECO:0000256" key="5">
    <source>
        <dbReference type="SAM" id="MobiDB-lite"/>
    </source>
</evidence>
<accession>A0ABP6RTH2</accession>
<dbReference type="Gene3D" id="3.40.366.10">
    <property type="entry name" value="Malonyl-Coenzyme A Acyl Carrier Protein, domain 2"/>
    <property type="match status" value="1"/>
</dbReference>
<dbReference type="InterPro" id="IPR014043">
    <property type="entry name" value="Acyl_transferase_dom"/>
</dbReference>
<organism evidence="7 8">
    <name type="scientific">Saccharopolyspora gregorii</name>
    <dbReference type="NCBI Taxonomy" id="33914"/>
    <lineage>
        <taxon>Bacteria</taxon>
        <taxon>Bacillati</taxon>
        <taxon>Actinomycetota</taxon>
        <taxon>Actinomycetes</taxon>
        <taxon>Pseudonocardiales</taxon>
        <taxon>Pseudonocardiaceae</taxon>
        <taxon>Saccharopolyspora</taxon>
    </lineage>
</organism>
<keyword evidence="3" id="KW-0012">Acyltransferase</keyword>
<comment type="catalytic activity">
    <reaction evidence="4">
        <text>holo-[ACP] + malonyl-CoA = malonyl-[ACP] + CoA</text>
        <dbReference type="Rhea" id="RHEA:41792"/>
        <dbReference type="Rhea" id="RHEA-COMP:9623"/>
        <dbReference type="Rhea" id="RHEA-COMP:9685"/>
        <dbReference type="ChEBI" id="CHEBI:57287"/>
        <dbReference type="ChEBI" id="CHEBI:57384"/>
        <dbReference type="ChEBI" id="CHEBI:64479"/>
        <dbReference type="ChEBI" id="CHEBI:78449"/>
        <dbReference type="EC" id="2.3.1.39"/>
    </reaction>
</comment>
<dbReference type="Pfam" id="PF00698">
    <property type="entry name" value="Acyl_transf_1"/>
    <property type="match status" value="1"/>
</dbReference>
<keyword evidence="8" id="KW-1185">Reference proteome</keyword>
<dbReference type="Gene3D" id="3.20.20.70">
    <property type="entry name" value="Aldolase class I"/>
    <property type="match status" value="1"/>
</dbReference>
<dbReference type="InterPro" id="IPR013785">
    <property type="entry name" value="Aldolase_TIM"/>
</dbReference>
<feature type="region of interest" description="Disordered" evidence="5">
    <location>
        <begin position="279"/>
        <end position="356"/>
    </location>
</feature>
<feature type="compositionally biased region" description="Pro residues" evidence="5">
    <location>
        <begin position="316"/>
        <end position="325"/>
    </location>
</feature>
<feature type="domain" description="Malonyl-CoA:ACP transacylase (MAT)" evidence="6">
    <location>
        <begin position="5"/>
        <end position="369"/>
    </location>
</feature>
<protein>
    <recommendedName>
        <fullName evidence="1">[acyl-carrier-protein] S-malonyltransferase</fullName>
        <ecNumber evidence="1">2.3.1.39</ecNumber>
    </recommendedName>
</protein>
<keyword evidence="2" id="KW-0808">Transferase</keyword>
<reference evidence="8" key="1">
    <citation type="journal article" date="2019" name="Int. J. Syst. Evol. Microbiol.">
        <title>The Global Catalogue of Microorganisms (GCM) 10K type strain sequencing project: providing services to taxonomists for standard genome sequencing and annotation.</title>
        <authorList>
            <consortium name="The Broad Institute Genomics Platform"/>
            <consortium name="The Broad Institute Genome Sequencing Center for Infectious Disease"/>
            <person name="Wu L."/>
            <person name="Ma J."/>
        </authorList>
    </citation>
    <scope>NUCLEOTIDE SEQUENCE [LARGE SCALE GENOMIC DNA]</scope>
    <source>
        <strain evidence="8">JCM 9687</strain>
    </source>
</reference>
<dbReference type="NCBIfam" id="TIGR02814">
    <property type="entry name" value="pfaD_fam"/>
    <property type="match status" value="1"/>
</dbReference>
<evidence type="ECO:0000256" key="1">
    <source>
        <dbReference type="ARBA" id="ARBA00013258"/>
    </source>
</evidence>
<gene>
    <name evidence="7" type="ORF">GCM10020366_38640</name>
</gene>
<dbReference type="PANTHER" id="PTHR42681">
    <property type="entry name" value="MALONYL-COA-ACYL CARRIER PROTEIN TRANSACYLASE, MITOCHONDRIAL"/>
    <property type="match status" value="1"/>
</dbReference>
<dbReference type="InterPro" id="IPR001227">
    <property type="entry name" value="Ac_transferase_dom_sf"/>
</dbReference>
<sequence length="814" mass="87715">MRAVIFPGQGAQRRGMGAELFDAYPDAEQEASEILGRSIRRLCLEDPDKELGDTRCTQPALYVVGTLAHRRWREDGGAADRYAGHSLGEYCALHAAGAFDFATGLRLVRRRGELMAQARGGGMVAVLGLEPPRLRELLAEGGFGSLVVANDNAPAQQVVSGAVEVIGDLVPYLEAREVRCARLNVSGAFHSPLMAAAKDEFSRYLAEFRLGDPLVPVIANATALPYPPGETARLLAEQVVSPVRWTEGVRHLLDAGVTEFVELGGRVVGKLVEQIRAAPRPEPVAEPGPRPGSVAEPALRPEPASRPEPVAEAVPHPEPAPSPEPARPRAPERTAPVDGSSAPPVVPTEPPAADERATHLGSGVFRRRHGLRYAYAGGGLYRGVASPEMVVRFGRAGMLGVLGTGGLPPAEVEHGVREIQRGLPHGRAYGVNLLADHDDPAAEREQVELLLRLGVRTVEASAFVRITPALVRFRASGLRAGPDGKPLCEHRILAKVSRPEIAAEFLAPPPRSILDGLRAEGSLTDEQVRLAAQVPMSHDLTVEADSGGHTDGGIAAVLMPAMLGLRQRAVREHGYAEPICLGLAGGIGTPSAVAAAFLLGADYVLTGSINQCTAESAMSAPVKDVLQDIGVDDTGYAPAGDMFEMGAQVQVLRKGVFFPTRANKLFALHAHYDGWEQIPLRTRELVERTYFRRSAEEVWDEVCAHLRSRGREAQIAQAEQQPKLKLARLFRWYFHYSTKLAMSGDEHDKVNRQVHTGPALGAFNDWVRGTELHPWQHRHVDEIGRLLLDGAVETIGAAVEHWQATLGPRPEPVG</sequence>
<evidence type="ECO:0000256" key="4">
    <source>
        <dbReference type="ARBA" id="ARBA00048462"/>
    </source>
</evidence>
<dbReference type="SUPFAM" id="SSF52151">
    <property type="entry name" value="FabD/lysophospholipase-like"/>
    <property type="match status" value="1"/>
</dbReference>
<dbReference type="SUPFAM" id="SSF55048">
    <property type="entry name" value="Probable ACP-binding domain of malonyl-CoA ACP transacylase"/>
    <property type="match status" value="1"/>
</dbReference>
<evidence type="ECO:0000256" key="3">
    <source>
        <dbReference type="ARBA" id="ARBA00023315"/>
    </source>
</evidence>
<dbReference type="InterPro" id="IPR049489">
    <property type="entry name" value="FabD-like_helical_ins"/>
</dbReference>
<dbReference type="RefSeq" id="WP_344928457.1">
    <property type="nucleotide sequence ID" value="NZ_BAAAYK010000038.1"/>
</dbReference>
<dbReference type="SMART" id="SM00827">
    <property type="entry name" value="PKS_AT"/>
    <property type="match status" value="1"/>
</dbReference>
<dbReference type="SUPFAM" id="SSF51412">
    <property type="entry name" value="Inosine monophosphate dehydrogenase (IMPDH)"/>
    <property type="match status" value="1"/>
</dbReference>
<dbReference type="EC" id="2.3.1.39" evidence="1"/>
<dbReference type="InterPro" id="IPR014179">
    <property type="entry name" value="PfaD-like_TIM-barrel"/>
</dbReference>
<dbReference type="InterPro" id="IPR016036">
    <property type="entry name" value="Malonyl_transacylase_ACP-bd"/>
</dbReference>
<proteinExistence type="predicted"/>
<feature type="compositionally biased region" description="Pro residues" evidence="5">
    <location>
        <begin position="280"/>
        <end position="290"/>
    </location>
</feature>
<evidence type="ECO:0000259" key="6">
    <source>
        <dbReference type="SMART" id="SM00827"/>
    </source>
</evidence>
<name>A0ABP6RTH2_9PSEU</name>
<evidence type="ECO:0000313" key="8">
    <source>
        <dbReference type="Proteomes" id="UP001500483"/>
    </source>
</evidence>
<dbReference type="PANTHER" id="PTHR42681:SF1">
    <property type="entry name" value="MALONYL-COA-ACYL CARRIER PROTEIN TRANSACYLASE, MITOCHONDRIAL"/>
    <property type="match status" value="1"/>
</dbReference>
<evidence type="ECO:0000256" key="2">
    <source>
        <dbReference type="ARBA" id="ARBA00022679"/>
    </source>
</evidence>